<evidence type="ECO:0000256" key="2">
    <source>
        <dbReference type="ARBA" id="ARBA00004123"/>
    </source>
</evidence>
<dbReference type="GO" id="GO:0046872">
    <property type="term" value="F:metal ion binding"/>
    <property type="evidence" value="ECO:0007669"/>
    <property type="project" value="UniProtKB-KW"/>
</dbReference>
<sequence length="149" mass="17069">MYFVGKYYLVDAGYANTRGLLAPYKGERYHLGQFTGGSAQYRNRKDKFNHNHARLRNIVERAFGILKRRFKILRVTAAFSVETQLDIVYACAVIHNYVSKHAYDDPNMAQEENDHIDEEVDPDMEWAHGNSGGGRVETQSLRDSIARAL</sequence>
<evidence type="ECO:0000259" key="9">
    <source>
        <dbReference type="Pfam" id="PF13359"/>
    </source>
</evidence>
<dbReference type="AlphaFoldDB" id="A0A9D5C722"/>
<organism evidence="10 11">
    <name type="scientific">Dioscorea zingiberensis</name>
    <dbReference type="NCBI Taxonomy" id="325984"/>
    <lineage>
        <taxon>Eukaryota</taxon>
        <taxon>Viridiplantae</taxon>
        <taxon>Streptophyta</taxon>
        <taxon>Embryophyta</taxon>
        <taxon>Tracheophyta</taxon>
        <taxon>Spermatophyta</taxon>
        <taxon>Magnoliopsida</taxon>
        <taxon>Liliopsida</taxon>
        <taxon>Dioscoreales</taxon>
        <taxon>Dioscoreaceae</taxon>
        <taxon>Dioscorea</taxon>
    </lineage>
</organism>
<protein>
    <recommendedName>
        <fullName evidence="9">DDE Tnp4 domain-containing protein</fullName>
    </recommendedName>
</protein>
<dbReference type="GO" id="GO:0005634">
    <property type="term" value="C:nucleus"/>
    <property type="evidence" value="ECO:0007669"/>
    <property type="project" value="UniProtKB-SubCell"/>
</dbReference>
<dbReference type="Proteomes" id="UP001085076">
    <property type="component" value="Miscellaneous, Linkage group lg07"/>
</dbReference>
<reference evidence="10" key="1">
    <citation type="submission" date="2021-03" db="EMBL/GenBank/DDBJ databases">
        <authorList>
            <person name="Li Z."/>
            <person name="Yang C."/>
        </authorList>
    </citation>
    <scope>NUCLEOTIDE SEQUENCE</scope>
    <source>
        <strain evidence="10">Dzin_1.0</strain>
        <tissue evidence="10">Leaf</tissue>
    </source>
</reference>
<gene>
    <name evidence="10" type="ORF">J5N97_024784</name>
</gene>
<dbReference type="EMBL" id="JAGGNH010000007">
    <property type="protein sequence ID" value="KAJ0967867.1"/>
    <property type="molecule type" value="Genomic_DNA"/>
</dbReference>
<comment type="subcellular location">
    <subcellularLocation>
        <location evidence="2">Nucleus</location>
    </subcellularLocation>
</comment>
<feature type="region of interest" description="Disordered" evidence="8">
    <location>
        <begin position="127"/>
        <end position="149"/>
    </location>
</feature>
<comment type="similarity">
    <text evidence="3">Belongs to the HARBI1 family.</text>
</comment>
<dbReference type="InterPro" id="IPR045249">
    <property type="entry name" value="HARBI1-like"/>
</dbReference>
<dbReference type="GO" id="GO:0016787">
    <property type="term" value="F:hydrolase activity"/>
    <property type="evidence" value="ECO:0007669"/>
    <property type="project" value="UniProtKB-KW"/>
</dbReference>
<evidence type="ECO:0000313" key="11">
    <source>
        <dbReference type="Proteomes" id="UP001085076"/>
    </source>
</evidence>
<evidence type="ECO:0000256" key="8">
    <source>
        <dbReference type="SAM" id="MobiDB-lite"/>
    </source>
</evidence>
<evidence type="ECO:0000256" key="7">
    <source>
        <dbReference type="ARBA" id="ARBA00023242"/>
    </source>
</evidence>
<proteinExistence type="inferred from homology"/>
<comment type="cofactor">
    <cofactor evidence="1">
        <name>a divalent metal cation</name>
        <dbReference type="ChEBI" id="CHEBI:60240"/>
    </cofactor>
</comment>
<accession>A0A9D5C722</accession>
<name>A0A9D5C722_9LILI</name>
<keyword evidence="6" id="KW-0378">Hydrolase</keyword>
<keyword evidence="4" id="KW-0540">Nuclease</keyword>
<reference evidence="10" key="2">
    <citation type="journal article" date="2022" name="Hortic Res">
        <title>The genome of Dioscorea zingiberensis sheds light on the biosynthesis, origin and evolution of the medicinally important diosgenin saponins.</title>
        <authorList>
            <person name="Li Y."/>
            <person name="Tan C."/>
            <person name="Li Z."/>
            <person name="Guo J."/>
            <person name="Li S."/>
            <person name="Chen X."/>
            <person name="Wang C."/>
            <person name="Dai X."/>
            <person name="Yang H."/>
            <person name="Song W."/>
            <person name="Hou L."/>
            <person name="Xu J."/>
            <person name="Tong Z."/>
            <person name="Xu A."/>
            <person name="Yuan X."/>
            <person name="Wang W."/>
            <person name="Yang Q."/>
            <person name="Chen L."/>
            <person name="Sun Z."/>
            <person name="Wang K."/>
            <person name="Pan B."/>
            <person name="Chen J."/>
            <person name="Bao Y."/>
            <person name="Liu F."/>
            <person name="Qi X."/>
            <person name="Gang D.R."/>
            <person name="Wen J."/>
            <person name="Li J."/>
        </authorList>
    </citation>
    <scope>NUCLEOTIDE SEQUENCE</scope>
    <source>
        <strain evidence="10">Dzin_1.0</strain>
    </source>
</reference>
<evidence type="ECO:0000256" key="6">
    <source>
        <dbReference type="ARBA" id="ARBA00022801"/>
    </source>
</evidence>
<evidence type="ECO:0000256" key="3">
    <source>
        <dbReference type="ARBA" id="ARBA00006958"/>
    </source>
</evidence>
<dbReference type="OrthoDB" id="691926at2759"/>
<dbReference type="Pfam" id="PF13359">
    <property type="entry name" value="DDE_Tnp_4"/>
    <property type="match status" value="1"/>
</dbReference>
<evidence type="ECO:0000256" key="5">
    <source>
        <dbReference type="ARBA" id="ARBA00022723"/>
    </source>
</evidence>
<keyword evidence="5" id="KW-0479">Metal-binding</keyword>
<dbReference type="PANTHER" id="PTHR22930">
    <property type="match status" value="1"/>
</dbReference>
<evidence type="ECO:0000313" key="10">
    <source>
        <dbReference type="EMBL" id="KAJ0967867.1"/>
    </source>
</evidence>
<dbReference type="PANTHER" id="PTHR22930:SF259">
    <property type="entry name" value="OS08G0106900 PROTEIN"/>
    <property type="match status" value="1"/>
</dbReference>
<dbReference type="InterPro" id="IPR027806">
    <property type="entry name" value="HARBI1_dom"/>
</dbReference>
<comment type="caution">
    <text evidence="10">The sequence shown here is derived from an EMBL/GenBank/DDBJ whole genome shotgun (WGS) entry which is preliminary data.</text>
</comment>
<evidence type="ECO:0000256" key="1">
    <source>
        <dbReference type="ARBA" id="ARBA00001968"/>
    </source>
</evidence>
<dbReference type="GO" id="GO:0004518">
    <property type="term" value="F:nuclease activity"/>
    <property type="evidence" value="ECO:0007669"/>
    <property type="project" value="UniProtKB-KW"/>
</dbReference>
<evidence type="ECO:0000256" key="4">
    <source>
        <dbReference type="ARBA" id="ARBA00022722"/>
    </source>
</evidence>
<feature type="domain" description="DDE Tnp4" evidence="9">
    <location>
        <begin position="5"/>
        <end position="96"/>
    </location>
</feature>
<keyword evidence="7" id="KW-0539">Nucleus</keyword>
<keyword evidence="11" id="KW-1185">Reference proteome</keyword>